<sequence>MRELRLIGVDDGGEHLLLAGTEDTDERLRLPIDDALRTAVRKVRHRPSTDVGSVAVPDELRPRDVQALLRAGVSVDDVAERAGWTTEKVLRYEGPIRAEREHIAGVARGLPVSGTAAGRTDSTFGQRVEHRLDGRGVAADDIVWDAWRGADGAWSVICSFPAGGRQRQAAWHFDVRGRTLDPSDDEARWLGEDENAGDPLSRPAPEASVYDVEAEGGLDGKRTTPVRRVRGGRTSATAIPSHPTTATGPAAAADPADGPVDLVAAMRERSKSRKRKGRSAAEHTFPEDAAPRQQLDTTGEAPPVGSHPRPDELDDTEAPAKPSVEELGHDPVTGTADLFADLEPEAASDEPEPEATPDEAEPEATTDEAEPEPDDEAVTDENADATAEVPAEETSANVSEQPETEEPEAVAEARDEATVPDRPTTARKGRPSVPSWDDIMFGRRPGRG</sequence>
<dbReference type="Proteomes" id="UP000559182">
    <property type="component" value="Unassembled WGS sequence"/>
</dbReference>
<dbReference type="InterPro" id="IPR047682">
    <property type="entry name" value="SepH-like"/>
</dbReference>
<feature type="compositionally biased region" description="Acidic residues" evidence="1">
    <location>
        <begin position="340"/>
        <end position="383"/>
    </location>
</feature>
<feature type="domain" description="DUF3071" evidence="2">
    <location>
        <begin position="1"/>
        <end position="173"/>
    </location>
</feature>
<gene>
    <name evidence="3" type="ORF">FHU39_002235</name>
</gene>
<feature type="compositionally biased region" description="Low complexity" evidence="1">
    <location>
        <begin position="243"/>
        <end position="265"/>
    </location>
</feature>
<keyword evidence="4" id="KW-1185">Reference proteome</keyword>
<reference evidence="3 4" key="1">
    <citation type="submission" date="2020-08" db="EMBL/GenBank/DDBJ databases">
        <title>Sequencing the genomes of 1000 actinobacteria strains.</title>
        <authorList>
            <person name="Klenk H.-P."/>
        </authorList>
    </citation>
    <scope>NUCLEOTIDE SEQUENCE [LARGE SCALE GENOMIC DNA]</scope>
    <source>
        <strain evidence="3 4">DSM 105369</strain>
    </source>
</reference>
<accession>A0A839NC05</accession>
<comment type="caution">
    <text evidence="3">The sequence shown here is derived from an EMBL/GenBank/DDBJ whole genome shotgun (WGS) entry which is preliminary data.</text>
</comment>
<organism evidence="3 4">
    <name type="scientific">Flexivirga oryzae</name>
    <dbReference type="NCBI Taxonomy" id="1794944"/>
    <lineage>
        <taxon>Bacteria</taxon>
        <taxon>Bacillati</taxon>
        <taxon>Actinomycetota</taxon>
        <taxon>Actinomycetes</taxon>
        <taxon>Micrococcales</taxon>
        <taxon>Dermacoccaceae</taxon>
        <taxon>Flexivirga</taxon>
    </lineage>
</organism>
<dbReference type="NCBIfam" id="NF040712">
    <property type="entry name" value="SepH"/>
    <property type="match status" value="1"/>
</dbReference>
<protein>
    <recommendedName>
        <fullName evidence="2">DUF3071 domain-containing protein</fullName>
    </recommendedName>
</protein>
<dbReference type="EMBL" id="JACHVQ010000001">
    <property type="protein sequence ID" value="MBB2892251.1"/>
    <property type="molecule type" value="Genomic_DNA"/>
</dbReference>
<dbReference type="AlphaFoldDB" id="A0A839NC05"/>
<name>A0A839NC05_9MICO</name>
<proteinExistence type="predicted"/>
<evidence type="ECO:0000313" key="3">
    <source>
        <dbReference type="EMBL" id="MBB2892251.1"/>
    </source>
</evidence>
<evidence type="ECO:0000259" key="2">
    <source>
        <dbReference type="Pfam" id="PF11268"/>
    </source>
</evidence>
<feature type="region of interest" description="Disordered" evidence="1">
    <location>
        <begin position="182"/>
        <end position="448"/>
    </location>
</feature>
<feature type="compositionally biased region" description="Basic and acidic residues" evidence="1">
    <location>
        <begin position="182"/>
        <end position="191"/>
    </location>
</feature>
<dbReference type="RefSeq" id="WP_183320393.1">
    <property type="nucleotide sequence ID" value="NZ_JACHVQ010000001.1"/>
</dbReference>
<dbReference type="InterPro" id="IPR021421">
    <property type="entry name" value="DUF3071"/>
</dbReference>
<feature type="compositionally biased region" description="Basic and acidic residues" evidence="1">
    <location>
        <begin position="279"/>
        <end position="290"/>
    </location>
</feature>
<dbReference type="Pfam" id="PF11268">
    <property type="entry name" value="DUF3071"/>
    <property type="match status" value="1"/>
</dbReference>
<evidence type="ECO:0000256" key="1">
    <source>
        <dbReference type="SAM" id="MobiDB-lite"/>
    </source>
</evidence>
<evidence type="ECO:0000313" key="4">
    <source>
        <dbReference type="Proteomes" id="UP000559182"/>
    </source>
</evidence>